<dbReference type="PANTHER" id="PTHR43433">
    <property type="entry name" value="HYDROLASE, ALPHA/BETA FOLD FAMILY PROTEIN"/>
    <property type="match status" value="1"/>
</dbReference>
<protein>
    <submittedName>
        <fullName evidence="2">Alpha/beta hydrolase</fullName>
    </submittedName>
</protein>
<organism evidence="2 3">
    <name type="scientific">Lysinibacillus pinottii</name>
    <dbReference type="NCBI Taxonomy" id="2973932"/>
    <lineage>
        <taxon>Bacteria</taxon>
        <taxon>Bacillati</taxon>
        <taxon>Bacillota</taxon>
        <taxon>Bacilli</taxon>
        <taxon>Bacillales</taxon>
        <taxon>Bacillaceae</taxon>
        <taxon>Lysinibacillus</taxon>
    </lineage>
</organism>
<sequence>MDDAGRKIEYSIIGKGTPILMFHGGHSNCMEDFGYAKLLEHGYSIITPSRAGYGNTDPLIGRDLQSACYGYLTILNHLKIEKVHVIAISAGGPSGILFTSKYPERVRSLTLQSAITKEWLKSKDMEYKVAHIIFRPTIEKYTWRIIGLLSNLFSKFMFKQMAPSFSKLPYIQIASQITYDDIETFCRMNNRQRSGYGFIIDLSQTGTISEADLHSIKCPTLILHSINDSAVPFNHAYHAHYNINDSKLCILESWGHLIWLGQDSERMYDKLIKFLISF</sequence>
<accession>A0ABT2DNE8</accession>
<proteinExistence type="predicted"/>
<evidence type="ECO:0000313" key="2">
    <source>
        <dbReference type="EMBL" id="MCS1396423.1"/>
    </source>
</evidence>
<dbReference type="Gene3D" id="3.40.50.1820">
    <property type="entry name" value="alpha/beta hydrolase"/>
    <property type="match status" value="1"/>
</dbReference>
<feature type="domain" description="AB hydrolase-1" evidence="1">
    <location>
        <begin position="18"/>
        <end position="117"/>
    </location>
</feature>
<dbReference type="GO" id="GO:0016787">
    <property type="term" value="F:hydrolase activity"/>
    <property type="evidence" value="ECO:0007669"/>
    <property type="project" value="UniProtKB-KW"/>
</dbReference>
<dbReference type="PRINTS" id="PR00111">
    <property type="entry name" value="ABHYDROLASE"/>
</dbReference>
<dbReference type="PANTHER" id="PTHR43433:SF5">
    <property type="entry name" value="AB HYDROLASE-1 DOMAIN-CONTAINING PROTEIN"/>
    <property type="match status" value="1"/>
</dbReference>
<dbReference type="Pfam" id="PF00561">
    <property type="entry name" value="Abhydrolase_1"/>
    <property type="match status" value="1"/>
</dbReference>
<gene>
    <name evidence="2" type="ORF">NXZ79_10315</name>
</gene>
<dbReference type="InterPro" id="IPR000073">
    <property type="entry name" value="AB_hydrolase_1"/>
</dbReference>
<dbReference type="Proteomes" id="UP001525021">
    <property type="component" value="Unassembled WGS sequence"/>
</dbReference>
<dbReference type="InterPro" id="IPR050471">
    <property type="entry name" value="AB_hydrolase"/>
</dbReference>
<name>A0ABT2DNE8_9BACI</name>
<keyword evidence="2" id="KW-0378">Hydrolase</keyword>
<dbReference type="SUPFAM" id="SSF53474">
    <property type="entry name" value="alpha/beta-Hydrolases"/>
    <property type="match status" value="1"/>
</dbReference>
<evidence type="ECO:0000313" key="3">
    <source>
        <dbReference type="Proteomes" id="UP001525021"/>
    </source>
</evidence>
<evidence type="ECO:0000259" key="1">
    <source>
        <dbReference type="Pfam" id="PF00561"/>
    </source>
</evidence>
<reference evidence="2 3" key="1">
    <citation type="submission" date="2022-08" db="EMBL/GenBank/DDBJ databases">
        <title>Lysinibacillus sequencing.</title>
        <authorList>
            <person name="Dunlap C."/>
        </authorList>
    </citation>
    <scope>NUCLEOTIDE SEQUENCE [LARGE SCALE GENOMIC DNA]</scope>
    <source>
        <strain evidence="2 3">PB211</strain>
    </source>
</reference>
<dbReference type="InterPro" id="IPR029058">
    <property type="entry name" value="AB_hydrolase_fold"/>
</dbReference>
<comment type="caution">
    <text evidence="2">The sequence shown here is derived from an EMBL/GenBank/DDBJ whole genome shotgun (WGS) entry which is preliminary data.</text>
</comment>
<dbReference type="EMBL" id="JANTOO010000010">
    <property type="protein sequence ID" value="MCS1396423.1"/>
    <property type="molecule type" value="Genomic_DNA"/>
</dbReference>
<keyword evidence="3" id="KW-1185">Reference proteome</keyword>